<dbReference type="InterPro" id="IPR000157">
    <property type="entry name" value="TIR_dom"/>
</dbReference>
<name>A0A4Q0I2N1_9FIRM</name>
<accession>A0A4Q0I2N1</accession>
<dbReference type="GO" id="GO:0004252">
    <property type="term" value="F:serine-type endopeptidase activity"/>
    <property type="evidence" value="ECO:0007669"/>
    <property type="project" value="InterPro"/>
</dbReference>
<evidence type="ECO:0000256" key="2">
    <source>
        <dbReference type="SAM" id="Phobius"/>
    </source>
</evidence>
<dbReference type="Pfam" id="PF13365">
    <property type="entry name" value="Trypsin_2"/>
    <property type="match status" value="1"/>
</dbReference>
<keyword evidence="1" id="KW-0175">Coiled coil</keyword>
<reference evidence="5" key="1">
    <citation type="submission" date="2018-11" db="EMBL/GenBank/DDBJ databases">
        <title>Genome sequencing of a novel mesophilic and cellulolytic organism within the genus Hungateiclostridium.</title>
        <authorList>
            <person name="Rettenmaier R."/>
            <person name="Liebl W."/>
            <person name="Zverlov V."/>
        </authorList>
    </citation>
    <scope>NUCLEOTIDE SEQUENCE [LARGE SCALE GENOMIC DNA]</scope>
    <source>
        <strain evidence="5">N2K1</strain>
    </source>
</reference>
<evidence type="ECO:0000313" key="4">
    <source>
        <dbReference type="EMBL" id="RXE57915.1"/>
    </source>
</evidence>
<evidence type="ECO:0000313" key="5">
    <source>
        <dbReference type="Proteomes" id="UP000289166"/>
    </source>
</evidence>
<protein>
    <submittedName>
        <fullName evidence="4">TIR domain-containing protein</fullName>
    </submittedName>
</protein>
<dbReference type="InterPro" id="IPR035897">
    <property type="entry name" value="Toll_tir_struct_dom_sf"/>
</dbReference>
<evidence type="ECO:0000256" key="1">
    <source>
        <dbReference type="SAM" id="Coils"/>
    </source>
</evidence>
<dbReference type="AlphaFoldDB" id="A0A4Q0I2N1"/>
<keyword evidence="5" id="KW-1185">Reference proteome</keyword>
<dbReference type="InterPro" id="IPR009003">
    <property type="entry name" value="Peptidase_S1_PA"/>
</dbReference>
<dbReference type="EMBL" id="RLII01000029">
    <property type="protein sequence ID" value="RXE57915.1"/>
    <property type="molecule type" value="Genomic_DNA"/>
</dbReference>
<feature type="domain" description="TIR" evidence="3">
    <location>
        <begin position="1"/>
        <end position="132"/>
    </location>
</feature>
<keyword evidence="2" id="KW-1133">Transmembrane helix</keyword>
<feature type="transmembrane region" description="Helical" evidence="2">
    <location>
        <begin position="231"/>
        <end position="251"/>
    </location>
</feature>
<dbReference type="PROSITE" id="PS50104">
    <property type="entry name" value="TIR"/>
    <property type="match status" value="1"/>
</dbReference>
<dbReference type="SUPFAM" id="SSF50494">
    <property type="entry name" value="Trypsin-like serine proteases"/>
    <property type="match status" value="1"/>
</dbReference>
<evidence type="ECO:0000259" key="3">
    <source>
        <dbReference type="PROSITE" id="PS50104"/>
    </source>
</evidence>
<feature type="coiled-coil region" evidence="1">
    <location>
        <begin position="111"/>
        <end position="138"/>
    </location>
</feature>
<gene>
    <name evidence="4" type="ORF">EFD62_14895</name>
</gene>
<dbReference type="SUPFAM" id="SSF52200">
    <property type="entry name" value="Toll/Interleukin receptor TIR domain"/>
    <property type="match status" value="1"/>
</dbReference>
<sequence length="810" mass="89487">MIYICHSPNDRAIAEKVYMGLKQKELKCWISSNDIMDGQSYAEAIVNAIEKSAIMVFIYSSNSNTSPQIIHELEKAASQDKFIIPFKIDFATPSKIIEYYLSSPYKVDATNGILEDNINKLENIIKNIYQQLPDYNNNDIGTVKDTLSAPNTEINNASSINDVPNNYSQETVRINDANNEINKGTNPDPQVNQNVPYQNQIHSNVNTMNNRPNQNFSSGAQVKSAKKSKTIILVGSSVVGGIILLSIMFILTKNFLLPLIGGSVQINVPNPNPSGYNSNAKIDGSNYTEDEIIEFAKTAILELDRLESTSEFYDTYAYRGSEYDITCIYEDVLFNIMDLDVVRFEDVSIVGENRKEHGIEYLLKVNFVCYADYQTQAENDEIVHREGEALLYNNVVILETPNNGLKYLYMEGISEDELNARNEDIESSYRKIAESGNINTEDTIQSYLPDSTNGDAIMSVKDIVRNNDHKVVAVYVESENGQSQGSGFFIKDGVIVTNYHVIDGGRSAKILLSDGTYVDVAGVIFSDPNVDIAVLKLVKEIGIDPVTIGQALDSDKGSIAVAIGSPLGLFNTVSTGIISNFWQSEGVNLIQISIPITHGNSGGALFNESGKLIGITTSGMGEANLNFAISSSHIIPIYEEIKQQSFNTIKAFALGNAGNSSNSTTTHIGSSNQELLSSKYKFVNSDKPISDESTYTSDFKTIYTLSVNEYYTEEDLLGDLTFAFGQITNFGTENYGRYFDDILHDTYIKADIETYIEINNATLEVNNSTDQYIYFSADEIEIIGAGIKKDGNIDGIIVSALFSKNLEPYV</sequence>
<dbReference type="PRINTS" id="PR00834">
    <property type="entry name" value="PROTEASES2C"/>
</dbReference>
<keyword evidence="2" id="KW-0812">Transmembrane</keyword>
<dbReference type="Gene3D" id="3.40.50.10140">
    <property type="entry name" value="Toll/interleukin-1 receptor homology (TIR) domain"/>
    <property type="match status" value="1"/>
</dbReference>
<dbReference type="GO" id="GO:0007165">
    <property type="term" value="P:signal transduction"/>
    <property type="evidence" value="ECO:0007669"/>
    <property type="project" value="InterPro"/>
</dbReference>
<comment type="caution">
    <text evidence="4">The sequence shown here is derived from an EMBL/GenBank/DDBJ whole genome shotgun (WGS) entry which is preliminary data.</text>
</comment>
<proteinExistence type="predicted"/>
<organism evidence="4 5">
    <name type="scientific">Acetivibrio mesophilus</name>
    <dbReference type="NCBI Taxonomy" id="2487273"/>
    <lineage>
        <taxon>Bacteria</taxon>
        <taxon>Bacillati</taxon>
        <taxon>Bacillota</taxon>
        <taxon>Clostridia</taxon>
        <taxon>Eubacteriales</taxon>
        <taxon>Oscillospiraceae</taxon>
        <taxon>Acetivibrio</taxon>
    </lineage>
</organism>
<dbReference type="Pfam" id="PF13676">
    <property type="entry name" value="TIR_2"/>
    <property type="match status" value="1"/>
</dbReference>
<keyword evidence="2" id="KW-0472">Membrane</keyword>
<dbReference type="PANTHER" id="PTHR22939:SF129">
    <property type="entry name" value="SERINE PROTEASE HTRA2, MITOCHONDRIAL"/>
    <property type="match status" value="1"/>
</dbReference>
<dbReference type="Proteomes" id="UP000289166">
    <property type="component" value="Unassembled WGS sequence"/>
</dbReference>
<dbReference type="GO" id="GO:0006508">
    <property type="term" value="P:proteolysis"/>
    <property type="evidence" value="ECO:0007669"/>
    <property type="project" value="InterPro"/>
</dbReference>
<dbReference type="OrthoDB" id="189537at2"/>
<dbReference type="InterPro" id="IPR001940">
    <property type="entry name" value="Peptidase_S1C"/>
</dbReference>
<dbReference type="Gene3D" id="2.40.10.120">
    <property type="match status" value="1"/>
</dbReference>
<dbReference type="PANTHER" id="PTHR22939">
    <property type="entry name" value="SERINE PROTEASE FAMILY S1C HTRA-RELATED"/>
    <property type="match status" value="1"/>
</dbReference>